<organism evidence="3 4">
    <name type="scientific">Thalassoglobus neptunius</name>
    <dbReference type="NCBI Taxonomy" id="1938619"/>
    <lineage>
        <taxon>Bacteria</taxon>
        <taxon>Pseudomonadati</taxon>
        <taxon>Planctomycetota</taxon>
        <taxon>Planctomycetia</taxon>
        <taxon>Planctomycetales</taxon>
        <taxon>Planctomycetaceae</taxon>
        <taxon>Thalassoglobus</taxon>
    </lineage>
</organism>
<dbReference type="OrthoDB" id="292174at2"/>
<evidence type="ECO:0000256" key="2">
    <source>
        <dbReference type="SAM" id="Phobius"/>
    </source>
</evidence>
<gene>
    <name evidence="3" type="ORF">KOR42_02500</name>
</gene>
<dbReference type="RefSeq" id="WP_146506802.1">
    <property type="nucleotide sequence ID" value="NZ_SIHI01000001.1"/>
</dbReference>
<dbReference type="EMBL" id="SIHI01000001">
    <property type="protein sequence ID" value="TWT56895.1"/>
    <property type="molecule type" value="Genomic_DNA"/>
</dbReference>
<feature type="transmembrane region" description="Helical" evidence="2">
    <location>
        <begin position="56"/>
        <end position="74"/>
    </location>
</feature>
<sequence length="146" mass="16394">MKNPEVPGLIFGGALVVLSIFMLRAQRKAFRVLSESEESRAEKQFLGNRIRRRTQVAGMIGIIGLMIPIGDSLIDWRNAAATFAVYWLIVLALAFWTIILAFADIAATHAHTSIELNQIKRQQRELESVAEQLRQAQNRSSSEQDS</sequence>
<keyword evidence="2" id="KW-0812">Transmembrane</keyword>
<proteinExistence type="predicted"/>
<keyword evidence="2" id="KW-1133">Transmembrane helix</keyword>
<evidence type="ECO:0000256" key="1">
    <source>
        <dbReference type="SAM" id="Coils"/>
    </source>
</evidence>
<feature type="transmembrane region" description="Helical" evidence="2">
    <location>
        <begin position="6"/>
        <end position="23"/>
    </location>
</feature>
<keyword evidence="1" id="KW-0175">Coiled coil</keyword>
<evidence type="ECO:0000313" key="3">
    <source>
        <dbReference type="EMBL" id="TWT56895.1"/>
    </source>
</evidence>
<accession>A0A5C5X3Y3</accession>
<keyword evidence="2" id="KW-0472">Membrane</keyword>
<keyword evidence="4" id="KW-1185">Reference proteome</keyword>
<feature type="coiled-coil region" evidence="1">
    <location>
        <begin position="116"/>
        <end position="146"/>
    </location>
</feature>
<dbReference type="Proteomes" id="UP000317243">
    <property type="component" value="Unassembled WGS sequence"/>
</dbReference>
<feature type="transmembrane region" description="Helical" evidence="2">
    <location>
        <begin position="80"/>
        <end position="103"/>
    </location>
</feature>
<protein>
    <submittedName>
        <fullName evidence="3">Uncharacterized protein</fullName>
    </submittedName>
</protein>
<reference evidence="3 4" key="1">
    <citation type="submission" date="2019-02" db="EMBL/GenBank/DDBJ databases">
        <title>Deep-cultivation of Planctomycetes and their phenomic and genomic characterization uncovers novel biology.</title>
        <authorList>
            <person name="Wiegand S."/>
            <person name="Jogler M."/>
            <person name="Boedeker C."/>
            <person name="Pinto D."/>
            <person name="Vollmers J."/>
            <person name="Rivas-Marin E."/>
            <person name="Kohn T."/>
            <person name="Peeters S.H."/>
            <person name="Heuer A."/>
            <person name="Rast P."/>
            <person name="Oberbeckmann S."/>
            <person name="Bunk B."/>
            <person name="Jeske O."/>
            <person name="Meyerdierks A."/>
            <person name="Storesund J.E."/>
            <person name="Kallscheuer N."/>
            <person name="Luecker S."/>
            <person name="Lage O.M."/>
            <person name="Pohl T."/>
            <person name="Merkel B.J."/>
            <person name="Hornburger P."/>
            <person name="Mueller R.-W."/>
            <person name="Bruemmer F."/>
            <person name="Labrenz M."/>
            <person name="Spormann A.M."/>
            <person name="Op Den Camp H."/>
            <person name="Overmann J."/>
            <person name="Amann R."/>
            <person name="Jetten M.S.M."/>
            <person name="Mascher T."/>
            <person name="Medema M.H."/>
            <person name="Devos D.P."/>
            <person name="Kaster A.-K."/>
            <person name="Ovreas L."/>
            <person name="Rohde M."/>
            <person name="Galperin M.Y."/>
            <person name="Jogler C."/>
        </authorList>
    </citation>
    <scope>NUCLEOTIDE SEQUENCE [LARGE SCALE GENOMIC DNA]</scope>
    <source>
        <strain evidence="3 4">KOR42</strain>
    </source>
</reference>
<evidence type="ECO:0000313" key="4">
    <source>
        <dbReference type="Proteomes" id="UP000317243"/>
    </source>
</evidence>
<comment type="caution">
    <text evidence="3">The sequence shown here is derived from an EMBL/GenBank/DDBJ whole genome shotgun (WGS) entry which is preliminary data.</text>
</comment>
<name>A0A5C5X3Y3_9PLAN</name>
<dbReference type="AlphaFoldDB" id="A0A5C5X3Y3"/>